<evidence type="ECO:0000313" key="2">
    <source>
        <dbReference type="Proteomes" id="UP000076154"/>
    </source>
</evidence>
<dbReference type="Proteomes" id="UP000076154">
    <property type="component" value="Unassembled WGS sequence"/>
</dbReference>
<reference evidence="1" key="1">
    <citation type="submission" date="2018-04" db="EMBL/GenBank/DDBJ databases">
        <title>Whole genome sequencing of Hypsizygus marmoreus.</title>
        <authorList>
            <person name="Choi I.-G."/>
            <person name="Min B."/>
            <person name="Kim J.-G."/>
            <person name="Kim S."/>
            <person name="Oh Y.-L."/>
            <person name="Kong W.-S."/>
            <person name="Park H."/>
            <person name="Jeong J."/>
            <person name="Song E.-S."/>
        </authorList>
    </citation>
    <scope>NUCLEOTIDE SEQUENCE [LARGE SCALE GENOMIC DNA]</scope>
    <source>
        <strain evidence="1">51987-8</strain>
    </source>
</reference>
<dbReference type="InParanoid" id="A0A369JR21"/>
<accession>A0A369JR21</accession>
<protein>
    <submittedName>
        <fullName evidence="1">Uncharacterized protein</fullName>
    </submittedName>
</protein>
<gene>
    <name evidence="1" type="ORF">Hypma_010772</name>
</gene>
<keyword evidence="2" id="KW-1185">Reference proteome</keyword>
<comment type="caution">
    <text evidence="1">The sequence shown here is derived from an EMBL/GenBank/DDBJ whole genome shotgun (WGS) entry which is preliminary data.</text>
</comment>
<proteinExistence type="predicted"/>
<dbReference type="AlphaFoldDB" id="A0A369JR21"/>
<name>A0A369JR21_HYPMA</name>
<dbReference type="EMBL" id="LUEZ02000052">
    <property type="protein sequence ID" value="RDB22133.1"/>
    <property type="molecule type" value="Genomic_DNA"/>
</dbReference>
<organism evidence="1 2">
    <name type="scientific">Hypsizygus marmoreus</name>
    <name type="common">White beech mushroom</name>
    <name type="synonym">Agaricus marmoreus</name>
    <dbReference type="NCBI Taxonomy" id="39966"/>
    <lineage>
        <taxon>Eukaryota</taxon>
        <taxon>Fungi</taxon>
        <taxon>Dikarya</taxon>
        <taxon>Basidiomycota</taxon>
        <taxon>Agaricomycotina</taxon>
        <taxon>Agaricomycetes</taxon>
        <taxon>Agaricomycetidae</taxon>
        <taxon>Agaricales</taxon>
        <taxon>Tricholomatineae</taxon>
        <taxon>Lyophyllaceae</taxon>
        <taxon>Hypsizygus</taxon>
    </lineage>
</organism>
<evidence type="ECO:0000313" key="1">
    <source>
        <dbReference type="EMBL" id="RDB22133.1"/>
    </source>
</evidence>
<sequence>MTDGIIRLHYPTRYAGPSQCRGCSIAPLNQCEGAHGGLHSDGELSYYLPRRCIRRLSDDITEDLPTGARHISWSYAHGR</sequence>